<dbReference type="Gramene" id="OE9A098891T1">
    <property type="protein sequence ID" value="OE9A098891C1"/>
    <property type="gene ID" value="OE9A098891"/>
</dbReference>
<evidence type="ECO:0000313" key="3">
    <source>
        <dbReference type="Proteomes" id="UP000594638"/>
    </source>
</evidence>
<feature type="compositionally biased region" description="Basic residues" evidence="1">
    <location>
        <begin position="162"/>
        <end position="172"/>
    </location>
</feature>
<dbReference type="EMBL" id="CACTIH010000428">
    <property type="protein sequence ID" value="CAA2960666.1"/>
    <property type="molecule type" value="Genomic_DNA"/>
</dbReference>
<name>A0A8S0Q1B7_OLEEU</name>
<evidence type="ECO:0000313" key="2">
    <source>
        <dbReference type="EMBL" id="CAA2960666.1"/>
    </source>
</evidence>
<evidence type="ECO:0000256" key="1">
    <source>
        <dbReference type="SAM" id="MobiDB-lite"/>
    </source>
</evidence>
<gene>
    <name evidence="2" type="ORF">OLEA9_A098891</name>
</gene>
<feature type="compositionally biased region" description="Polar residues" evidence="1">
    <location>
        <begin position="134"/>
        <end position="161"/>
    </location>
</feature>
<comment type="caution">
    <text evidence="2">The sequence shown here is derived from an EMBL/GenBank/DDBJ whole genome shotgun (WGS) entry which is preliminary data.</text>
</comment>
<reference evidence="2 3" key="1">
    <citation type="submission" date="2019-12" db="EMBL/GenBank/DDBJ databases">
        <authorList>
            <person name="Alioto T."/>
            <person name="Alioto T."/>
            <person name="Gomez Garrido J."/>
        </authorList>
    </citation>
    <scope>NUCLEOTIDE SEQUENCE [LARGE SCALE GENOMIC DNA]</scope>
</reference>
<keyword evidence="3" id="KW-1185">Reference proteome</keyword>
<dbReference type="OrthoDB" id="693945at2759"/>
<accession>A0A8S0Q1B7</accession>
<dbReference type="AlphaFoldDB" id="A0A8S0Q1B7"/>
<dbReference type="InterPro" id="IPR025322">
    <property type="entry name" value="PADRE_dom"/>
</dbReference>
<dbReference type="Pfam" id="PF14009">
    <property type="entry name" value="PADRE"/>
    <property type="match status" value="1"/>
</dbReference>
<dbReference type="Proteomes" id="UP000594638">
    <property type="component" value="Unassembled WGS sequence"/>
</dbReference>
<feature type="region of interest" description="Disordered" evidence="1">
    <location>
        <begin position="134"/>
        <end position="172"/>
    </location>
</feature>
<dbReference type="PANTHER" id="PTHR33052">
    <property type="entry name" value="DUF4228 DOMAIN PROTEIN-RELATED"/>
    <property type="match status" value="1"/>
</dbReference>
<organism evidence="2 3">
    <name type="scientific">Olea europaea subsp. europaea</name>
    <dbReference type="NCBI Taxonomy" id="158383"/>
    <lineage>
        <taxon>Eukaryota</taxon>
        <taxon>Viridiplantae</taxon>
        <taxon>Streptophyta</taxon>
        <taxon>Embryophyta</taxon>
        <taxon>Tracheophyta</taxon>
        <taxon>Spermatophyta</taxon>
        <taxon>Magnoliopsida</taxon>
        <taxon>eudicotyledons</taxon>
        <taxon>Gunneridae</taxon>
        <taxon>Pentapetalae</taxon>
        <taxon>asterids</taxon>
        <taxon>lamiids</taxon>
        <taxon>Lamiales</taxon>
        <taxon>Oleaceae</taxon>
        <taxon>Oleeae</taxon>
        <taxon>Olea</taxon>
    </lineage>
</organism>
<proteinExistence type="predicted"/>
<sequence length="200" mass="22031">MGACLSSKSLDYQIPSANVVLMNGELRQFSIPTTVAQVSEFVNSALGSFICNSDCLYFNDYIPALAPEDALEESQIYFVLPNTKLQYRLTASDMAALAVKASVALDKMNAAASTQRRKRNSRISPVMVLDQNIQPHQKKSSVNNNNATKPSTSAQLGVSRSRSVRKLQKYSSRRAKMEARSLRIRLSTIYEGSVAYAPVN</sequence>
<protein>
    <submittedName>
        <fullName evidence="2">Uncharacterized protein</fullName>
    </submittedName>
</protein>